<keyword evidence="9" id="KW-0249">Electron transport</keyword>
<evidence type="ECO:0000313" key="14">
    <source>
        <dbReference type="Proteomes" id="UP000002729"/>
    </source>
</evidence>
<evidence type="ECO:0000256" key="3">
    <source>
        <dbReference type="ARBA" id="ARBA00004637"/>
    </source>
</evidence>
<dbReference type="EMBL" id="GL833121">
    <property type="protein sequence ID" value="EGB12143.1"/>
    <property type="molecule type" value="Genomic_DNA"/>
</dbReference>
<keyword evidence="8" id="KW-0999">Mitochondrion inner membrane</keyword>
<sequence>ATRKEMSDAGLLIAYRDACAHLLIPLNKCRRQTFYMPWECGHYRHEYEKCQYVEWLKR</sequence>
<dbReference type="Proteomes" id="UP000002729">
    <property type="component" value="Unassembled WGS sequence"/>
</dbReference>
<dbReference type="eggNOG" id="KOG3468">
    <property type="taxonomic scope" value="Eukaryota"/>
</dbReference>
<dbReference type="RefSeq" id="XP_009032900.1">
    <property type="nucleotide sequence ID" value="XM_009034652.1"/>
</dbReference>
<dbReference type="PANTHER" id="PTHR20900:SF0">
    <property type="entry name" value="NADH DEHYDROGENASE [UBIQUINONE] 1 BETA SUBCOMPLEX SUBUNIT 7"/>
    <property type="match status" value="1"/>
</dbReference>
<dbReference type="GO" id="GO:0005758">
    <property type="term" value="C:mitochondrial intermembrane space"/>
    <property type="evidence" value="ECO:0007669"/>
    <property type="project" value="UniProtKB-SubCell"/>
</dbReference>
<protein>
    <recommendedName>
        <fullName evidence="5">NADH dehydrogenase [ubiquinone] 1 beta subcomplex subunit 7</fullName>
    </recommendedName>
</protein>
<keyword evidence="10" id="KW-0496">Mitochondrion</keyword>
<evidence type="ECO:0000313" key="13">
    <source>
        <dbReference type="EMBL" id="EGB12143.1"/>
    </source>
</evidence>
<dbReference type="Pfam" id="PF05676">
    <property type="entry name" value="NDUF_B7"/>
    <property type="match status" value="1"/>
</dbReference>
<evidence type="ECO:0000256" key="10">
    <source>
        <dbReference type="ARBA" id="ARBA00023128"/>
    </source>
</evidence>
<evidence type="ECO:0000256" key="1">
    <source>
        <dbReference type="ARBA" id="ARBA00003195"/>
    </source>
</evidence>
<dbReference type="PANTHER" id="PTHR20900">
    <property type="entry name" value="NADH:UBIQUINONE OXIDOREDUCTASE B18-LIKE SUBUNIT"/>
    <property type="match status" value="1"/>
</dbReference>
<feature type="non-terminal residue" evidence="13">
    <location>
        <position position="1"/>
    </location>
</feature>
<dbReference type="KEGG" id="aaf:AURANDRAFT_9255"/>
<evidence type="ECO:0000256" key="7">
    <source>
        <dbReference type="ARBA" id="ARBA00022660"/>
    </source>
</evidence>
<dbReference type="AlphaFoldDB" id="F0XYL9"/>
<dbReference type="InParanoid" id="F0XYL9"/>
<evidence type="ECO:0000256" key="4">
    <source>
        <dbReference type="ARBA" id="ARBA00008006"/>
    </source>
</evidence>
<comment type="similarity">
    <text evidence="4">Belongs to the complex I NDUFB7 subunit family.</text>
</comment>
<name>F0XYL9_AURAN</name>
<evidence type="ECO:0000256" key="8">
    <source>
        <dbReference type="ARBA" id="ARBA00022792"/>
    </source>
</evidence>
<proteinExistence type="inferred from homology"/>
<organism evidence="14">
    <name type="scientific">Aureococcus anophagefferens</name>
    <name type="common">Harmful bloom alga</name>
    <dbReference type="NCBI Taxonomy" id="44056"/>
    <lineage>
        <taxon>Eukaryota</taxon>
        <taxon>Sar</taxon>
        <taxon>Stramenopiles</taxon>
        <taxon>Ochrophyta</taxon>
        <taxon>Pelagophyceae</taxon>
        <taxon>Pelagomonadales</taxon>
        <taxon>Pelagomonadaceae</taxon>
        <taxon>Aureococcus</taxon>
    </lineage>
</organism>
<comment type="subcellular location">
    <subcellularLocation>
        <location evidence="3">Mitochondrion inner membrane</location>
        <topology evidence="3">Peripheral membrane protein</topology>
    </subcellularLocation>
    <subcellularLocation>
        <location evidence="2">Mitochondrion intermembrane space</location>
    </subcellularLocation>
</comment>
<gene>
    <name evidence="13" type="ORF">AURANDRAFT_9255</name>
</gene>
<accession>F0XYL9</accession>
<evidence type="ECO:0000256" key="2">
    <source>
        <dbReference type="ARBA" id="ARBA00004569"/>
    </source>
</evidence>
<comment type="function">
    <text evidence="1">Accessory subunit of the mitochondrial membrane respiratory chain NADH dehydrogenase (Complex I), that is believed not to be involved in catalysis. Complex I functions in the transfer of electrons from NADH to the respiratory chain. The immediate electron acceptor for the enzyme is believed to be ubiquinone.</text>
</comment>
<evidence type="ECO:0000256" key="11">
    <source>
        <dbReference type="ARBA" id="ARBA00023136"/>
    </source>
</evidence>
<dbReference type="OrthoDB" id="268414at2759"/>
<evidence type="ECO:0000256" key="12">
    <source>
        <dbReference type="ARBA" id="ARBA00023157"/>
    </source>
</evidence>
<dbReference type="InterPro" id="IPR008698">
    <property type="entry name" value="NDUB7"/>
</dbReference>
<dbReference type="OMA" id="HELHAYN"/>
<keyword evidence="6" id="KW-0813">Transport</keyword>
<evidence type="ECO:0000256" key="5">
    <source>
        <dbReference type="ARBA" id="ARBA00018677"/>
    </source>
</evidence>
<dbReference type="GeneID" id="20229371"/>
<keyword evidence="7" id="KW-0679">Respiratory chain</keyword>
<feature type="non-terminal residue" evidence="13">
    <location>
        <position position="58"/>
    </location>
</feature>
<keyword evidence="11" id="KW-0472">Membrane</keyword>
<evidence type="ECO:0000256" key="6">
    <source>
        <dbReference type="ARBA" id="ARBA00022448"/>
    </source>
</evidence>
<reference evidence="13 14" key="1">
    <citation type="journal article" date="2011" name="Proc. Natl. Acad. Sci. U.S.A.">
        <title>Niche of harmful alga Aureococcus anophagefferens revealed through ecogenomics.</title>
        <authorList>
            <person name="Gobler C.J."/>
            <person name="Berry D.L."/>
            <person name="Dyhrman S.T."/>
            <person name="Wilhelm S.W."/>
            <person name="Salamov A."/>
            <person name="Lobanov A.V."/>
            <person name="Zhang Y."/>
            <person name="Collier J.L."/>
            <person name="Wurch L.L."/>
            <person name="Kustka A.B."/>
            <person name="Dill B.D."/>
            <person name="Shah M."/>
            <person name="VerBerkmoes N.C."/>
            <person name="Kuo A."/>
            <person name="Terry A."/>
            <person name="Pangilinan J."/>
            <person name="Lindquist E.A."/>
            <person name="Lucas S."/>
            <person name="Paulsen I.T."/>
            <person name="Hattenrath-Lehmann T.K."/>
            <person name="Talmage S.C."/>
            <person name="Walker E.A."/>
            <person name="Koch F."/>
            <person name="Burson A.M."/>
            <person name="Marcoval M.A."/>
            <person name="Tang Y.Z."/>
            <person name="Lecleir G.R."/>
            <person name="Coyne K.J."/>
            <person name="Berg G.M."/>
            <person name="Bertrand E.M."/>
            <person name="Saito M.A."/>
            <person name="Gladyshev V.N."/>
            <person name="Grigoriev I.V."/>
        </authorList>
    </citation>
    <scope>NUCLEOTIDE SEQUENCE [LARGE SCALE GENOMIC DNA]</scope>
    <source>
        <strain evidence="14">CCMP 1984</strain>
    </source>
</reference>
<keyword evidence="14" id="KW-1185">Reference proteome</keyword>
<evidence type="ECO:0000256" key="9">
    <source>
        <dbReference type="ARBA" id="ARBA00022982"/>
    </source>
</evidence>
<keyword evidence="12" id="KW-1015">Disulfide bond</keyword>
<dbReference type="GO" id="GO:0005743">
    <property type="term" value="C:mitochondrial inner membrane"/>
    <property type="evidence" value="ECO:0007669"/>
    <property type="project" value="UniProtKB-SubCell"/>
</dbReference>